<keyword evidence="7" id="KW-1185">Reference proteome</keyword>
<dbReference type="PANTHER" id="PTHR30483:SF6">
    <property type="entry name" value="PERIPLASMIC BINDING PROTEIN OF ABC TRANSPORTER FOR NATURAL AMINO ACIDS"/>
    <property type="match status" value="1"/>
</dbReference>
<dbReference type="Pfam" id="PF13458">
    <property type="entry name" value="Peripla_BP_6"/>
    <property type="match status" value="1"/>
</dbReference>
<evidence type="ECO:0000259" key="5">
    <source>
        <dbReference type="Pfam" id="PF13458"/>
    </source>
</evidence>
<organism evidence="6 7">
    <name type="scientific">Tabrizicola soli</name>
    <dbReference type="NCBI Taxonomy" id="2185115"/>
    <lineage>
        <taxon>Bacteria</taxon>
        <taxon>Pseudomonadati</taxon>
        <taxon>Pseudomonadota</taxon>
        <taxon>Alphaproteobacteria</taxon>
        <taxon>Rhodobacterales</taxon>
        <taxon>Paracoccaceae</taxon>
        <taxon>Tabrizicola</taxon>
    </lineage>
</organism>
<reference evidence="7" key="1">
    <citation type="journal article" date="2019" name="Int. J. Syst. Evol. Microbiol.">
        <title>The Global Catalogue of Microorganisms (GCM) 10K type strain sequencing project: providing services to taxonomists for standard genome sequencing and annotation.</title>
        <authorList>
            <consortium name="The Broad Institute Genomics Platform"/>
            <consortium name="The Broad Institute Genome Sequencing Center for Infectious Disease"/>
            <person name="Wu L."/>
            <person name="Ma J."/>
        </authorList>
    </citation>
    <scope>NUCLEOTIDE SEQUENCE [LARGE SCALE GENOMIC DNA]</scope>
    <source>
        <strain evidence="7">KCTC 62102</strain>
    </source>
</reference>
<evidence type="ECO:0000256" key="3">
    <source>
        <dbReference type="ARBA" id="ARBA00022970"/>
    </source>
</evidence>
<feature type="domain" description="Leucine-binding protein" evidence="5">
    <location>
        <begin position="24"/>
        <end position="360"/>
    </location>
</feature>
<evidence type="ECO:0000256" key="1">
    <source>
        <dbReference type="ARBA" id="ARBA00010062"/>
    </source>
</evidence>
<dbReference type="PANTHER" id="PTHR30483">
    <property type="entry name" value="LEUCINE-SPECIFIC-BINDING PROTEIN"/>
    <property type="match status" value="1"/>
</dbReference>
<dbReference type="CDD" id="cd06359">
    <property type="entry name" value="PBP1_Nba-like"/>
    <property type="match status" value="1"/>
</dbReference>
<dbReference type="Gene3D" id="3.40.50.2300">
    <property type="match status" value="2"/>
</dbReference>
<gene>
    <name evidence="6" type="ORF">ACFOD6_13360</name>
</gene>
<dbReference type="RefSeq" id="WP_197642724.1">
    <property type="nucleotide sequence ID" value="NZ_JAEACP010000006.1"/>
</dbReference>
<feature type="signal peptide" evidence="4">
    <location>
        <begin position="1"/>
        <end position="22"/>
    </location>
</feature>
<dbReference type="InterPro" id="IPR028081">
    <property type="entry name" value="Leu-bd"/>
</dbReference>
<keyword evidence="3" id="KW-0813">Transport</keyword>
<evidence type="ECO:0000313" key="6">
    <source>
        <dbReference type="EMBL" id="MFC3087035.1"/>
    </source>
</evidence>
<feature type="chain" id="PRO_5045219261" evidence="4">
    <location>
        <begin position="23"/>
        <end position="389"/>
    </location>
</feature>
<keyword evidence="2 4" id="KW-0732">Signal</keyword>
<comment type="similarity">
    <text evidence="1">Belongs to the leucine-binding protein family.</text>
</comment>
<evidence type="ECO:0000256" key="4">
    <source>
        <dbReference type="SAM" id="SignalP"/>
    </source>
</evidence>
<dbReference type="InterPro" id="IPR028082">
    <property type="entry name" value="Peripla_BP_I"/>
</dbReference>
<dbReference type="SUPFAM" id="SSF53822">
    <property type="entry name" value="Periplasmic binding protein-like I"/>
    <property type="match status" value="1"/>
</dbReference>
<dbReference type="InterPro" id="IPR051010">
    <property type="entry name" value="BCAA_transport"/>
</dbReference>
<comment type="caution">
    <text evidence="6">The sequence shown here is derived from an EMBL/GenBank/DDBJ whole genome shotgun (WGS) entry which is preliminary data.</text>
</comment>
<evidence type="ECO:0000256" key="2">
    <source>
        <dbReference type="ARBA" id="ARBA00022729"/>
    </source>
</evidence>
<name>A0ABV7DWC9_9RHOB</name>
<evidence type="ECO:0000313" key="7">
    <source>
        <dbReference type="Proteomes" id="UP001595445"/>
    </source>
</evidence>
<dbReference type="Proteomes" id="UP001595445">
    <property type="component" value="Unassembled WGS sequence"/>
</dbReference>
<keyword evidence="3" id="KW-0029">Amino-acid transport</keyword>
<protein>
    <submittedName>
        <fullName evidence="6">ABC transporter substrate-binding protein</fullName>
    </submittedName>
</protein>
<dbReference type="EMBL" id="JBHRSM010000023">
    <property type="protein sequence ID" value="MFC3087035.1"/>
    <property type="molecule type" value="Genomic_DNA"/>
</dbReference>
<sequence>MRKTLATLALGTALTTGFSAQAETVDVGLILSLSGSGAVLGTEMQKGADLALEMSGGKLGGLEGHFLYEDDQRKPDVGKTAAEKLIRSEKVDFVIGPSYSNVMMAVQAPIVRTGTILISPNPAPAELAGANCDANYFSIPFQNDQPAEALGLHMNEKGIKKVFVVVPNYQAGKDVVEGFKRTFKGEIVSEIYTPLEQNDFSAEMTEIKTADPEAVLAFMPGGLGVQFVKQYDQAGLKPMADLYTVFTVFNGVSLDAIGAAAEGVYSVDQWTYDLDNPANKEFVAAYSTKYGTLPSNFAAMAFDAVRLIDGAITAAGGVEDKEAVRAAMKAASFQSVRGDFAFNTNQHPIHAMYIARVSKDEATGALAVRNEGMIVDKMADSYAAECTLE</sequence>
<proteinExistence type="inferred from homology"/>
<accession>A0ABV7DWC9</accession>